<proteinExistence type="predicted"/>
<evidence type="ECO:0000313" key="2">
    <source>
        <dbReference type="EnsemblPlants" id="ORUFI10G03890.1"/>
    </source>
</evidence>
<accession>A0A0E0QWS3</accession>
<keyword evidence="3" id="KW-1185">Reference proteome</keyword>
<dbReference type="HOGENOM" id="CLU_2871625_0_0_1"/>
<reference evidence="3" key="1">
    <citation type="submission" date="2013-06" db="EMBL/GenBank/DDBJ databases">
        <authorList>
            <person name="Zhao Q."/>
        </authorList>
    </citation>
    <scope>NUCLEOTIDE SEQUENCE</scope>
    <source>
        <strain evidence="3">cv. W1943</strain>
    </source>
</reference>
<evidence type="ECO:0000256" key="1">
    <source>
        <dbReference type="SAM" id="MobiDB-lite"/>
    </source>
</evidence>
<name>A0A0E0QWS3_ORYRU</name>
<dbReference type="Proteomes" id="UP000008022">
    <property type="component" value="Unassembled WGS sequence"/>
</dbReference>
<dbReference type="AlphaFoldDB" id="A0A0E0QWS3"/>
<feature type="region of interest" description="Disordered" evidence="1">
    <location>
        <begin position="44"/>
        <end position="64"/>
    </location>
</feature>
<protein>
    <submittedName>
        <fullName evidence="2">Uncharacterized protein</fullName>
    </submittedName>
</protein>
<organism evidence="2 3">
    <name type="scientific">Oryza rufipogon</name>
    <name type="common">Brownbeard rice</name>
    <name type="synonym">Asian wild rice</name>
    <dbReference type="NCBI Taxonomy" id="4529"/>
    <lineage>
        <taxon>Eukaryota</taxon>
        <taxon>Viridiplantae</taxon>
        <taxon>Streptophyta</taxon>
        <taxon>Embryophyta</taxon>
        <taxon>Tracheophyta</taxon>
        <taxon>Spermatophyta</taxon>
        <taxon>Magnoliopsida</taxon>
        <taxon>Liliopsida</taxon>
        <taxon>Poales</taxon>
        <taxon>Poaceae</taxon>
        <taxon>BOP clade</taxon>
        <taxon>Oryzoideae</taxon>
        <taxon>Oryzeae</taxon>
        <taxon>Oryzinae</taxon>
        <taxon>Oryza</taxon>
    </lineage>
</organism>
<reference evidence="2" key="2">
    <citation type="submission" date="2015-06" db="UniProtKB">
        <authorList>
            <consortium name="EnsemblPlants"/>
        </authorList>
    </citation>
    <scope>IDENTIFICATION</scope>
</reference>
<evidence type="ECO:0000313" key="3">
    <source>
        <dbReference type="Proteomes" id="UP000008022"/>
    </source>
</evidence>
<sequence length="64" mass="6898">MEQFNSGGVPRLLPRVAASRRRAADLITTLSRRCSSAAASILQDGYENASPDGRGDRYLSTGRT</sequence>
<dbReference type="EnsemblPlants" id="ORUFI10G03890.1">
    <property type="protein sequence ID" value="ORUFI10G03890.1"/>
    <property type="gene ID" value="ORUFI10G03890"/>
</dbReference>
<dbReference type="Gramene" id="ORUFI10G03890.1">
    <property type="protein sequence ID" value="ORUFI10G03890.1"/>
    <property type="gene ID" value="ORUFI10G03890"/>
</dbReference>